<dbReference type="InterPro" id="IPR009296">
    <property type="entry name" value="DUF951"/>
</dbReference>
<dbReference type="EMBL" id="LJCR01000581">
    <property type="protein sequence ID" value="KPV52338.1"/>
    <property type="molecule type" value="Genomic_DNA"/>
</dbReference>
<evidence type="ECO:0008006" key="3">
    <source>
        <dbReference type="Google" id="ProtNLM"/>
    </source>
</evidence>
<organism evidence="1 2">
    <name type="scientific">Kouleothrix aurantiaca</name>
    <dbReference type="NCBI Taxonomy" id="186479"/>
    <lineage>
        <taxon>Bacteria</taxon>
        <taxon>Bacillati</taxon>
        <taxon>Chloroflexota</taxon>
        <taxon>Chloroflexia</taxon>
        <taxon>Chloroflexales</taxon>
        <taxon>Roseiflexineae</taxon>
        <taxon>Roseiflexaceae</taxon>
        <taxon>Kouleothrix</taxon>
    </lineage>
</organism>
<dbReference type="Proteomes" id="UP000050509">
    <property type="component" value="Unassembled WGS sequence"/>
</dbReference>
<sequence>MPKPPIELYIGDVVQTRKPHPCGGSTWRVVRLGAEIGMRCEQCGRRVLLPRATFERRIKKFVARGTPGAAPEPDSADA</sequence>
<keyword evidence="2" id="KW-1185">Reference proteome</keyword>
<protein>
    <recommendedName>
        <fullName evidence="3">DUF951 domain-containing protein</fullName>
    </recommendedName>
</protein>
<dbReference type="Pfam" id="PF06107">
    <property type="entry name" value="DUF951"/>
    <property type="match status" value="1"/>
</dbReference>
<reference evidence="1 2" key="1">
    <citation type="submission" date="2015-09" db="EMBL/GenBank/DDBJ databases">
        <title>Draft genome sequence of Kouleothrix aurantiaca JCM 19913.</title>
        <authorList>
            <person name="Hemp J."/>
        </authorList>
    </citation>
    <scope>NUCLEOTIDE SEQUENCE [LARGE SCALE GENOMIC DNA]</scope>
    <source>
        <strain evidence="1 2">COM-B</strain>
    </source>
</reference>
<proteinExistence type="predicted"/>
<dbReference type="PANTHER" id="PTHR38455">
    <property type="entry name" value="HYPOTHETICAL CYTOSOLIC PROTEIN"/>
    <property type="match status" value="1"/>
</dbReference>
<dbReference type="AlphaFoldDB" id="A0A0P9F731"/>
<evidence type="ECO:0000313" key="1">
    <source>
        <dbReference type="EMBL" id="KPV52338.1"/>
    </source>
</evidence>
<accession>A0A0P9F731</accession>
<gene>
    <name evidence="1" type="ORF">SE17_16130</name>
</gene>
<evidence type="ECO:0000313" key="2">
    <source>
        <dbReference type="Proteomes" id="UP000050509"/>
    </source>
</evidence>
<comment type="caution">
    <text evidence="1">The sequence shown here is derived from an EMBL/GenBank/DDBJ whole genome shotgun (WGS) entry which is preliminary data.</text>
</comment>
<name>A0A0P9F731_9CHLR</name>
<dbReference type="PANTHER" id="PTHR38455:SF1">
    <property type="entry name" value="DUF951 DOMAIN-CONTAINING PROTEIN"/>
    <property type="match status" value="1"/>
</dbReference>